<feature type="transmembrane region" description="Helical" evidence="6">
    <location>
        <begin position="267"/>
        <end position="285"/>
    </location>
</feature>
<evidence type="ECO:0000313" key="8">
    <source>
        <dbReference type="EMBL" id="KAF3335542.1"/>
    </source>
</evidence>
<organism evidence="8 9">
    <name type="scientific">Carex littledalei</name>
    <dbReference type="NCBI Taxonomy" id="544730"/>
    <lineage>
        <taxon>Eukaryota</taxon>
        <taxon>Viridiplantae</taxon>
        <taxon>Streptophyta</taxon>
        <taxon>Embryophyta</taxon>
        <taxon>Tracheophyta</taxon>
        <taxon>Spermatophyta</taxon>
        <taxon>Magnoliopsida</taxon>
        <taxon>Liliopsida</taxon>
        <taxon>Poales</taxon>
        <taxon>Cyperaceae</taxon>
        <taxon>Cyperoideae</taxon>
        <taxon>Cariceae</taxon>
        <taxon>Carex</taxon>
        <taxon>Carex subgen. Euthyceras</taxon>
    </lineage>
</organism>
<protein>
    <recommendedName>
        <fullName evidence="6">WAT1-related protein</fullName>
    </recommendedName>
</protein>
<gene>
    <name evidence="8" type="ORF">FCM35_KLT20049</name>
</gene>
<keyword evidence="4 6" id="KW-1133">Transmembrane helix</keyword>
<keyword evidence="5 6" id="KW-0472">Membrane</keyword>
<evidence type="ECO:0000256" key="4">
    <source>
        <dbReference type="ARBA" id="ARBA00022989"/>
    </source>
</evidence>
<evidence type="ECO:0000313" key="9">
    <source>
        <dbReference type="Proteomes" id="UP000623129"/>
    </source>
</evidence>
<feature type="transmembrane region" description="Helical" evidence="6">
    <location>
        <begin position="195"/>
        <end position="215"/>
    </location>
</feature>
<feature type="transmembrane region" description="Helical" evidence="6">
    <location>
        <begin position="155"/>
        <end position="175"/>
    </location>
</feature>
<evidence type="ECO:0000259" key="7">
    <source>
        <dbReference type="Pfam" id="PF00892"/>
    </source>
</evidence>
<evidence type="ECO:0000256" key="3">
    <source>
        <dbReference type="ARBA" id="ARBA00022692"/>
    </source>
</evidence>
<sequence length="366" mass="39464">MTCQHCSHHGSTASSFGPNGKKEWDDAIIIIGLVAVQISNAAFMVFVAPLLSQGLNPLFLVCFGSLTTAVFILPFAILFERKKWPSRLKPALMVKFIFLALGGVSFFQVLMMIGMKKTSPSIAVALPNLAPGIIFIIAVSFRFEKADLMCFYTRAKVLGTLLCLSGAIAISFLQIPSNPMLHKSDSPQIDIHSDWIFGCLCLLAAVLVVSCSTVLQAETMIHFPAPFTLCSVTSFIGAGFTALFQVVMEGKIDMGSPSIKPSSVASFILVGSVTSSICIAFNTWAVKKKGPVMVSMFSPISTVGSAILSAIYLHQTFKYGSIIGMILLSCGLYIVLWAKKKEGVVPGTTNEEVSKRDVDTERPLLN</sequence>
<evidence type="ECO:0000256" key="5">
    <source>
        <dbReference type="ARBA" id="ARBA00023136"/>
    </source>
</evidence>
<dbReference type="Proteomes" id="UP000623129">
    <property type="component" value="Unassembled WGS sequence"/>
</dbReference>
<feature type="transmembrane region" description="Helical" evidence="6">
    <location>
        <begin position="27"/>
        <end position="51"/>
    </location>
</feature>
<feature type="domain" description="EamA" evidence="7">
    <location>
        <begin position="197"/>
        <end position="336"/>
    </location>
</feature>
<comment type="subcellular location">
    <subcellularLocation>
        <location evidence="1 6">Membrane</location>
        <topology evidence="1 6">Multi-pass membrane protein</topology>
    </subcellularLocation>
</comment>
<feature type="transmembrane region" description="Helical" evidence="6">
    <location>
        <begin position="91"/>
        <end position="115"/>
    </location>
</feature>
<dbReference type="Pfam" id="PF00892">
    <property type="entry name" value="EamA"/>
    <property type="match status" value="2"/>
</dbReference>
<evidence type="ECO:0000256" key="6">
    <source>
        <dbReference type="RuleBase" id="RU363077"/>
    </source>
</evidence>
<dbReference type="InterPro" id="IPR030184">
    <property type="entry name" value="WAT1-related"/>
</dbReference>
<dbReference type="InterPro" id="IPR037185">
    <property type="entry name" value="EmrE-like"/>
</dbReference>
<dbReference type="EMBL" id="SWLB01000008">
    <property type="protein sequence ID" value="KAF3335542.1"/>
    <property type="molecule type" value="Genomic_DNA"/>
</dbReference>
<evidence type="ECO:0000256" key="2">
    <source>
        <dbReference type="ARBA" id="ARBA00007635"/>
    </source>
</evidence>
<proteinExistence type="inferred from homology"/>
<comment type="similarity">
    <text evidence="2 6">Belongs to the drug/metabolite transporter (DMT) superfamily. Plant drug/metabolite exporter (P-DME) (TC 2.A.7.4) family.</text>
</comment>
<feature type="transmembrane region" description="Helical" evidence="6">
    <location>
        <begin position="319"/>
        <end position="338"/>
    </location>
</feature>
<reference evidence="8" key="1">
    <citation type="submission" date="2020-01" db="EMBL/GenBank/DDBJ databases">
        <title>Genome sequence of Kobresia littledalei, the first chromosome-level genome in the family Cyperaceae.</title>
        <authorList>
            <person name="Qu G."/>
        </authorList>
    </citation>
    <scope>NUCLEOTIDE SEQUENCE</scope>
    <source>
        <strain evidence="8">C.B.Clarke</strain>
        <tissue evidence="8">Leaf</tissue>
    </source>
</reference>
<accession>A0A833RCF3</accession>
<dbReference type="InterPro" id="IPR000620">
    <property type="entry name" value="EamA_dom"/>
</dbReference>
<feature type="transmembrane region" description="Helical" evidence="6">
    <location>
        <begin position="121"/>
        <end position="143"/>
    </location>
</feature>
<keyword evidence="3 6" id="KW-0812">Transmembrane</keyword>
<evidence type="ECO:0000256" key="1">
    <source>
        <dbReference type="ARBA" id="ARBA00004141"/>
    </source>
</evidence>
<name>A0A833RCF3_9POAL</name>
<feature type="transmembrane region" description="Helical" evidence="6">
    <location>
        <begin position="292"/>
        <end position="313"/>
    </location>
</feature>
<dbReference type="GO" id="GO:0016020">
    <property type="term" value="C:membrane"/>
    <property type="evidence" value="ECO:0007669"/>
    <property type="project" value="UniProtKB-SubCell"/>
</dbReference>
<feature type="transmembrane region" description="Helical" evidence="6">
    <location>
        <begin position="227"/>
        <end position="247"/>
    </location>
</feature>
<dbReference type="OrthoDB" id="642067at2759"/>
<feature type="domain" description="EamA" evidence="7">
    <location>
        <begin position="33"/>
        <end position="171"/>
    </location>
</feature>
<dbReference type="SUPFAM" id="SSF103481">
    <property type="entry name" value="Multidrug resistance efflux transporter EmrE"/>
    <property type="match status" value="2"/>
</dbReference>
<dbReference type="AlphaFoldDB" id="A0A833RCF3"/>
<dbReference type="PANTHER" id="PTHR31218">
    <property type="entry name" value="WAT1-RELATED PROTEIN"/>
    <property type="match status" value="1"/>
</dbReference>
<dbReference type="GO" id="GO:0022857">
    <property type="term" value="F:transmembrane transporter activity"/>
    <property type="evidence" value="ECO:0007669"/>
    <property type="project" value="InterPro"/>
</dbReference>
<comment type="caution">
    <text evidence="8">The sequence shown here is derived from an EMBL/GenBank/DDBJ whole genome shotgun (WGS) entry which is preliminary data.</text>
</comment>
<keyword evidence="9" id="KW-1185">Reference proteome</keyword>
<feature type="transmembrane region" description="Helical" evidence="6">
    <location>
        <begin position="57"/>
        <end position="79"/>
    </location>
</feature>